<feature type="domain" description="DUF4283" evidence="1">
    <location>
        <begin position="41"/>
        <end position="113"/>
    </location>
</feature>
<sequence length="131" mass="14842">MASNTPFTPLTNLDLTTEEKSSIFIPTVDWDIPTVDPAVLLIGKLFATKKIDNQIFLRAYSNIWKEDNLLSISHIGENLYRIHFDNAAKCTEILNRGPWLFKNEWFSLAHFIPTLAALLGHNTEKLGATEI</sequence>
<proteinExistence type="predicted"/>
<dbReference type="InterPro" id="IPR025558">
    <property type="entry name" value="DUF4283"/>
</dbReference>
<comment type="caution">
    <text evidence="2">The sequence shown here is derived from an EMBL/GenBank/DDBJ whole genome shotgun (WGS) entry which is preliminary data.</text>
</comment>
<name>A0ABR2FPQ4_9ROSI</name>
<reference evidence="2 3" key="1">
    <citation type="journal article" date="2024" name="G3 (Bethesda)">
        <title>Genome assembly of Hibiscus sabdariffa L. provides insights into metabolisms of medicinal natural products.</title>
        <authorList>
            <person name="Kim T."/>
        </authorList>
    </citation>
    <scope>NUCLEOTIDE SEQUENCE [LARGE SCALE GENOMIC DNA]</scope>
    <source>
        <strain evidence="2">TK-2024</strain>
        <tissue evidence="2">Old leaves</tissue>
    </source>
</reference>
<gene>
    <name evidence="2" type="ORF">V6N12_068360</name>
</gene>
<organism evidence="2 3">
    <name type="scientific">Hibiscus sabdariffa</name>
    <name type="common">roselle</name>
    <dbReference type="NCBI Taxonomy" id="183260"/>
    <lineage>
        <taxon>Eukaryota</taxon>
        <taxon>Viridiplantae</taxon>
        <taxon>Streptophyta</taxon>
        <taxon>Embryophyta</taxon>
        <taxon>Tracheophyta</taxon>
        <taxon>Spermatophyta</taxon>
        <taxon>Magnoliopsida</taxon>
        <taxon>eudicotyledons</taxon>
        <taxon>Gunneridae</taxon>
        <taxon>Pentapetalae</taxon>
        <taxon>rosids</taxon>
        <taxon>malvids</taxon>
        <taxon>Malvales</taxon>
        <taxon>Malvaceae</taxon>
        <taxon>Malvoideae</taxon>
        <taxon>Hibiscus</taxon>
    </lineage>
</organism>
<evidence type="ECO:0000313" key="2">
    <source>
        <dbReference type="EMBL" id="KAK8584110.1"/>
    </source>
</evidence>
<protein>
    <recommendedName>
        <fullName evidence="1">DUF4283 domain-containing protein</fullName>
    </recommendedName>
</protein>
<dbReference type="Proteomes" id="UP001472677">
    <property type="component" value="Unassembled WGS sequence"/>
</dbReference>
<accession>A0ABR2FPQ4</accession>
<evidence type="ECO:0000313" key="3">
    <source>
        <dbReference type="Proteomes" id="UP001472677"/>
    </source>
</evidence>
<dbReference type="Pfam" id="PF14111">
    <property type="entry name" value="DUF4283"/>
    <property type="match status" value="1"/>
</dbReference>
<keyword evidence="3" id="KW-1185">Reference proteome</keyword>
<dbReference type="EMBL" id="JBBPBM010000005">
    <property type="protein sequence ID" value="KAK8584110.1"/>
    <property type="molecule type" value="Genomic_DNA"/>
</dbReference>
<evidence type="ECO:0000259" key="1">
    <source>
        <dbReference type="Pfam" id="PF14111"/>
    </source>
</evidence>